<proteinExistence type="predicted"/>
<comment type="caution">
    <text evidence="1">The sequence shown here is derived from an EMBL/GenBank/DDBJ whole genome shotgun (WGS) entry which is preliminary data.</text>
</comment>
<name>A0ACC0I9U9_9ERIC</name>
<organism evidence="1 2">
    <name type="scientific">Camellia lanceoleosa</name>
    <dbReference type="NCBI Taxonomy" id="1840588"/>
    <lineage>
        <taxon>Eukaryota</taxon>
        <taxon>Viridiplantae</taxon>
        <taxon>Streptophyta</taxon>
        <taxon>Embryophyta</taxon>
        <taxon>Tracheophyta</taxon>
        <taxon>Spermatophyta</taxon>
        <taxon>Magnoliopsida</taxon>
        <taxon>eudicotyledons</taxon>
        <taxon>Gunneridae</taxon>
        <taxon>Pentapetalae</taxon>
        <taxon>asterids</taxon>
        <taxon>Ericales</taxon>
        <taxon>Theaceae</taxon>
        <taxon>Camellia</taxon>
    </lineage>
</organism>
<evidence type="ECO:0000313" key="1">
    <source>
        <dbReference type="EMBL" id="KAI8020721.1"/>
    </source>
</evidence>
<keyword evidence="2" id="KW-1185">Reference proteome</keyword>
<gene>
    <name evidence="1" type="ORF">LOK49_LG03G03476</name>
</gene>
<evidence type="ECO:0000313" key="2">
    <source>
        <dbReference type="Proteomes" id="UP001060215"/>
    </source>
</evidence>
<accession>A0ACC0I9U9</accession>
<sequence>MLVLMETKVGLSSMGMFFNNMGFTASSNVEPTGRAGGIWVLWDLNQVGFRVYEATFQAIHVTMQKEDFEEWVLSAIYASPNARQRDELWSSLENMEGNMQSPWLAVGNFNDYTSLKEIRSFFQNQNVSRINKLWIGLINATSWILAVKNQNSLGPTIGKDWRMQRKGLIEHFATLNRGLPP</sequence>
<dbReference type="Proteomes" id="UP001060215">
    <property type="component" value="Chromosome 6"/>
</dbReference>
<dbReference type="EMBL" id="CM045763">
    <property type="protein sequence ID" value="KAI8020721.1"/>
    <property type="molecule type" value="Genomic_DNA"/>
</dbReference>
<reference evidence="1 2" key="1">
    <citation type="journal article" date="2022" name="Plant J.">
        <title>Chromosome-level genome of Camellia lanceoleosa provides a valuable resource for understanding genome evolution and self-incompatibility.</title>
        <authorList>
            <person name="Gong W."/>
            <person name="Xiao S."/>
            <person name="Wang L."/>
            <person name="Liao Z."/>
            <person name="Chang Y."/>
            <person name="Mo W."/>
            <person name="Hu G."/>
            <person name="Li W."/>
            <person name="Zhao G."/>
            <person name="Zhu H."/>
            <person name="Hu X."/>
            <person name="Ji K."/>
            <person name="Xiang X."/>
            <person name="Song Q."/>
            <person name="Yuan D."/>
            <person name="Jin S."/>
            <person name="Zhang L."/>
        </authorList>
    </citation>
    <scope>NUCLEOTIDE SEQUENCE [LARGE SCALE GENOMIC DNA]</scope>
    <source>
        <strain evidence="1">SQ_2022a</strain>
    </source>
</reference>
<protein>
    <submittedName>
        <fullName evidence="1">Uncharacterized protein</fullName>
    </submittedName>
</protein>